<accession>A0A4C1WCQ4</accession>
<dbReference type="PANTHER" id="PTHR46060:SF2">
    <property type="entry name" value="HISTONE-LYSINE N-METHYLTRANSFERASE SETMAR"/>
    <property type="match status" value="1"/>
</dbReference>
<dbReference type="GO" id="GO:0006303">
    <property type="term" value="P:double-strand break repair via nonhomologous end joining"/>
    <property type="evidence" value="ECO:0007669"/>
    <property type="project" value="TreeGrafter"/>
</dbReference>
<dbReference type="InterPro" id="IPR052709">
    <property type="entry name" value="Transposase-MT_Hybrid"/>
</dbReference>
<dbReference type="EMBL" id="BGZK01000532">
    <property type="protein sequence ID" value="GBP48861.1"/>
    <property type="molecule type" value="Genomic_DNA"/>
</dbReference>
<dbReference type="Proteomes" id="UP000299102">
    <property type="component" value="Unassembled WGS sequence"/>
</dbReference>
<dbReference type="InterPro" id="IPR036397">
    <property type="entry name" value="RNaseH_sf"/>
</dbReference>
<name>A0A4C1WCQ4_EUMVA</name>
<dbReference type="OrthoDB" id="616263at2759"/>
<evidence type="ECO:0000313" key="1">
    <source>
        <dbReference type="EMBL" id="GBP48861.1"/>
    </source>
</evidence>
<dbReference type="GO" id="GO:0005634">
    <property type="term" value="C:nucleus"/>
    <property type="evidence" value="ECO:0007669"/>
    <property type="project" value="TreeGrafter"/>
</dbReference>
<comment type="caution">
    <text evidence="1">The sequence shown here is derived from an EMBL/GenBank/DDBJ whole genome shotgun (WGS) entry which is preliminary data.</text>
</comment>
<sequence>MIISKEENHGTTWFRVNITAKPNILGKKLMLCIWWDELGVVYYELLNPSETITGTLYRTQLMRLSRALKEKRPQYYSRHDKIILLHDNARCCSGSSEKLFENT</sequence>
<evidence type="ECO:0000313" key="2">
    <source>
        <dbReference type="EMBL" id="GBP91616.1"/>
    </source>
</evidence>
<dbReference type="PANTHER" id="PTHR46060">
    <property type="entry name" value="MARINER MOS1 TRANSPOSASE-LIKE PROTEIN"/>
    <property type="match status" value="1"/>
</dbReference>
<reference evidence="1 3" key="1">
    <citation type="journal article" date="2019" name="Commun. Biol.">
        <title>The bagworm genome reveals a unique fibroin gene that provides high tensile strength.</title>
        <authorList>
            <person name="Kono N."/>
            <person name="Nakamura H."/>
            <person name="Ohtoshi R."/>
            <person name="Tomita M."/>
            <person name="Numata K."/>
            <person name="Arakawa K."/>
        </authorList>
    </citation>
    <scope>NUCLEOTIDE SEQUENCE [LARGE SCALE GENOMIC DNA]</scope>
</reference>
<dbReference type="GO" id="GO:0000729">
    <property type="term" value="P:DNA double-strand break processing"/>
    <property type="evidence" value="ECO:0007669"/>
    <property type="project" value="TreeGrafter"/>
</dbReference>
<dbReference type="Gene3D" id="3.30.420.10">
    <property type="entry name" value="Ribonuclease H-like superfamily/Ribonuclease H"/>
    <property type="match status" value="1"/>
</dbReference>
<dbReference type="GO" id="GO:0003690">
    <property type="term" value="F:double-stranded DNA binding"/>
    <property type="evidence" value="ECO:0007669"/>
    <property type="project" value="TreeGrafter"/>
</dbReference>
<dbReference type="GO" id="GO:0000793">
    <property type="term" value="C:condensed chromosome"/>
    <property type="evidence" value="ECO:0007669"/>
    <property type="project" value="TreeGrafter"/>
</dbReference>
<dbReference type="GO" id="GO:0044774">
    <property type="term" value="P:mitotic DNA integrity checkpoint signaling"/>
    <property type="evidence" value="ECO:0007669"/>
    <property type="project" value="TreeGrafter"/>
</dbReference>
<dbReference type="GO" id="GO:0042800">
    <property type="term" value="F:histone H3K4 methyltransferase activity"/>
    <property type="evidence" value="ECO:0007669"/>
    <property type="project" value="TreeGrafter"/>
</dbReference>
<evidence type="ECO:0000313" key="3">
    <source>
        <dbReference type="Proteomes" id="UP000299102"/>
    </source>
</evidence>
<keyword evidence="3" id="KW-1185">Reference proteome</keyword>
<dbReference type="Pfam" id="PF01359">
    <property type="entry name" value="Transposase_1"/>
    <property type="match status" value="1"/>
</dbReference>
<dbReference type="GO" id="GO:0046975">
    <property type="term" value="F:histone H3K36 methyltransferase activity"/>
    <property type="evidence" value="ECO:0007669"/>
    <property type="project" value="TreeGrafter"/>
</dbReference>
<dbReference type="EMBL" id="BGZK01002188">
    <property type="protein sequence ID" value="GBP91616.1"/>
    <property type="molecule type" value="Genomic_DNA"/>
</dbReference>
<organism evidence="1 3">
    <name type="scientific">Eumeta variegata</name>
    <name type="common">Bagworm moth</name>
    <name type="synonym">Eumeta japonica</name>
    <dbReference type="NCBI Taxonomy" id="151549"/>
    <lineage>
        <taxon>Eukaryota</taxon>
        <taxon>Metazoa</taxon>
        <taxon>Ecdysozoa</taxon>
        <taxon>Arthropoda</taxon>
        <taxon>Hexapoda</taxon>
        <taxon>Insecta</taxon>
        <taxon>Pterygota</taxon>
        <taxon>Neoptera</taxon>
        <taxon>Endopterygota</taxon>
        <taxon>Lepidoptera</taxon>
        <taxon>Glossata</taxon>
        <taxon>Ditrysia</taxon>
        <taxon>Tineoidea</taxon>
        <taxon>Psychidae</taxon>
        <taxon>Oiketicinae</taxon>
        <taxon>Eumeta</taxon>
    </lineage>
</organism>
<dbReference type="AlphaFoldDB" id="A0A4C1WCQ4"/>
<gene>
    <name evidence="2" type="ORF">EVAR_98033_1</name>
    <name evidence="1" type="ORF">EVAR_98045_1</name>
</gene>
<dbReference type="GO" id="GO:0035861">
    <property type="term" value="C:site of double-strand break"/>
    <property type="evidence" value="ECO:0007669"/>
    <property type="project" value="TreeGrafter"/>
</dbReference>
<dbReference type="GO" id="GO:0044547">
    <property type="term" value="F:DNA topoisomerase binding"/>
    <property type="evidence" value="ECO:0007669"/>
    <property type="project" value="TreeGrafter"/>
</dbReference>
<protein>
    <submittedName>
        <fullName evidence="1">Mariner Mos1 transposase</fullName>
    </submittedName>
</protein>
<dbReference type="GO" id="GO:0000014">
    <property type="term" value="F:single-stranded DNA endodeoxyribonuclease activity"/>
    <property type="evidence" value="ECO:0007669"/>
    <property type="project" value="TreeGrafter"/>
</dbReference>
<dbReference type="InterPro" id="IPR001888">
    <property type="entry name" value="Transposase_1"/>
</dbReference>
<dbReference type="GO" id="GO:0003697">
    <property type="term" value="F:single-stranded DNA binding"/>
    <property type="evidence" value="ECO:0007669"/>
    <property type="project" value="TreeGrafter"/>
</dbReference>
<proteinExistence type="predicted"/>
<dbReference type="GO" id="GO:0015074">
    <property type="term" value="P:DNA integration"/>
    <property type="evidence" value="ECO:0007669"/>
    <property type="project" value="TreeGrafter"/>
</dbReference>
<dbReference type="GO" id="GO:0031297">
    <property type="term" value="P:replication fork processing"/>
    <property type="evidence" value="ECO:0007669"/>
    <property type="project" value="TreeGrafter"/>
</dbReference>